<evidence type="ECO:0000256" key="8">
    <source>
        <dbReference type="RuleBase" id="RU003857"/>
    </source>
</evidence>
<feature type="transmembrane region" description="Helical" evidence="10">
    <location>
        <begin position="204"/>
        <end position="225"/>
    </location>
</feature>
<keyword evidence="5 8" id="KW-0406">Ion transport</keyword>
<feature type="region of interest" description="Disordered" evidence="9">
    <location>
        <begin position="292"/>
        <end position="318"/>
    </location>
</feature>
<dbReference type="InterPro" id="IPR003280">
    <property type="entry name" value="2pore_dom_K_chnl"/>
</dbReference>
<evidence type="ECO:0000313" key="12">
    <source>
        <dbReference type="EMBL" id="KAL3864355.1"/>
    </source>
</evidence>
<keyword evidence="2 8" id="KW-0813">Transport</keyword>
<proteinExistence type="inferred from homology"/>
<protein>
    <recommendedName>
        <fullName evidence="11">Potassium channel domain-containing protein</fullName>
    </recommendedName>
</protein>
<dbReference type="Pfam" id="PF07885">
    <property type="entry name" value="Ion_trans_2"/>
    <property type="match status" value="2"/>
</dbReference>
<evidence type="ECO:0000313" key="13">
    <source>
        <dbReference type="Proteomes" id="UP001634394"/>
    </source>
</evidence>
<comment type="subcellular location">
    <subcellularLocation>
        <location evidence="1">Membrane</location>
        <topology evidence="1">Multi-pass membrane protein</topology>
    </subcellularLocation>
</comment>
<reference evidence="12 13" key="1">
    <citation type="submission" date="2024-11" db="EMBL/GenBank/DDBJ databases">
        <title>Chromosome-level genome assembly of the freshwater bivalve Anodonta woodiana.</title>
        <authorList>
            <person name="Chen X."/>
        </authorList>
    </citation>
    <scope>NUCLEOTIDE SEQUENCE [LARGE SCALE GENOMIC DNA]</scope>
    <source>
        <strain evidence="12">MN2024</strain>
        <tissue evidence="12">Gills</tissue>
    </source>
</reference>
<evidence type="ECO:0000256" key="9">
    <source>
        <dbReference type="SAM" id="MobiDB-lite"/>
    </source>
</evidence>
<evidence type="ECO:0000256" key="4">
    <source>
        <dbReference type="ARBA" id="ARBA00022989"/>
    </source>
</evidence>
<keyword evidence="7 8" id="KW-0407">Ion channel</keyword>
<keyword evidence="4 10" id="KW-1133">Transmembrane helix</keyword>
<feature type="domain" description="Potassium channel" evidence="11">
    <location>
        <begin position="213"/>
        <end position="282"/>
    </location>
</feature>
<feature type="compositionally biased region" description="Polar residues" evidence="9">
    <location>
        <begin position="297"/>
        <end position="318"/>
    </location>
</feature>
<evidence type="ECO:0000259" key="11">
    <source>
        <dbReference type="Pfam" id="PF07885"/>
    </source>
</evidence>
<dbReference type="Proteomes" id="UP001634394">
    <property type="component" value="Unassembled WGS sequence"/>
</dbReference>
<evidence type="ECO:0000256" key="7">
    <source>
        <dbReference type="ARBA" id="ARBA00023303"/>
    </source>
</evidence>
<evidence type="ECO:0000256" key="1">
    <source>
        <dbReference type="ARBA" id="ARBA00004141"/>
    </source>
</evidence>
<evidence type="ECO:0000256" key="5">
    <source>
        <dbReference type="ARBA" id="ARBA00023065"/>
    </source>
</evidence>
<sequence>MVDINYYNFSSDVSGDVEKGDRASSVSNACPKSRCLGIIRCAMLIVYSFVGAGIFMAIEGGRHENKSKANMTEMRAELLLTISSNGTASNMSTVEAILQKYESTVIENYIAGNNNNGWDFWKSLFFATTVFTTIGYGNKVPVTKLGRGVTMLYAAFGIPLFLLVMGDVGGYLKRVLCQKLQKCWCCRIHGNKCMGDTKHKPNTVVMTLIAVLIMFVYLFIGTFIYTQWESWTFFDTFYFLFISFATIGFGDIVPAHPKFFLVSSPFYVLLGLAIMAMCIDLVKDSMNELSKPRKNPSDVSLTNEQSQMFEKSSTIQET</sequence>
<dbReference type="GO" id="GO:0016020">
    <property type="term" value="C:membrane"/>
    <property type="evidence" value="ECO:0007669"/>
    <property type="project" value="UniProtKB-SubCell"/>
</dbReference>
<feature type="transmembrane region" description="Helical" evidence="10">
    <location>
        <begin position="231"/>
        <end position="252"/>
    </location>
</feature>
<gene>
    <name evidence="12" type="ORF">ACJMK2_006045</name>
</gene>
<evidence type="ECO:0000256" key="6">
    <source>
        <dbReference type="ARBA" id="ARBA00023136"/>
    </source>
</evidence>
<dbReference type="PANTHER" id="PTHR11003">
    <property type="entry name" value="POTASSIUM CHANNEL, SUBFAMILY K"/>
    <property type="match status" value="1"/>
</dbReference>
<accession>A0ABD3VVF6</accession>
<evidence type="ECO:0000256" key="2">
    <source>
        <dbReference type="ARBA" id="ARBA00022448"/>
    </source>
</evidence>
<organism evidence="12 13">
    <name type="scientific">Sinanodonta woodiana</name>
    <name type="common">Chinese pond mussel</name>
    <name type="synonym">Anodonta woodiana</name>
    <dbReference type="NCBI Taxonomy" id="1069815"/>
    <lineage>
        <taxon>Eukaryota</taxon>
        <taxon>Metazoa</taxon>
        <taxon>Spiralia</taxon>
        <taxon>Lophotrochozoa</taxon>
        <taxon>Mollusca</taxon>
        <taxon>Bivalvia</taxon>
        <taxon>Autobranchia</taxon>
        <taxon>Heteroconchia</taxon>
        <taxon>Palaeoheterodonta</taxon>
        <taxon>Unionida</taxon>
        <taxon>Unionoidea</taxon>
        <taxon>Unionidae</taxon>
        <taxon>Unioninae</taxon>
        <taxon>Sinanodonta</taxon>
    </lineage>
</organism>
<dbReference type="InterPro" id="IPR013099">
    <property type="entry name" value="K_chnl_dom"/>
</dbReference>
<keyword evidence="6 10" id="KW-0472">Membrane</keyword>
<evidence type="ECO:0000256" key="10">
    <source>
        <dbReference type="SAM" id="Phobius"/>
    </source>
</evidence>
<dbReference type="GO" id="GO:0034220">
    <property type="term" value="P:monoatomic ion transmembrane transport"/>
    <property type="evidence" value="ECO:0007669"/>
    <property type="project" value="UniProtKB-KW"/>
</dbReference>
<dbReference type="SUPFAM" id="SSF81324">
    <property type="entry name" value="Voltage-gated potassium channels"/>
    <property type="match status" value="2"/>
</dbReference>
<keyword evidence="13" id="KW-1185">Reference proteome</keyword>
<comment type="similarity">
    <text evidence="8">Belongs to the two pore domain potassium channel (TC 1.A.1.8) family.</text>
</comment>
<feature type="transmembrane region" description="Helical" evidence="10">
    <location>
        <begin position="150"/>
        <end position="172"/>
    </location>
</feature>
<name>A0ABD3VVF6_SINWO</name>
<feature type="transmembrane region" description="Helical" evidence="10">
    <location>
        <begin position="37"/>
        <end position="58"/>
    </location>
</feature>
<dbReference type="EMBL" id="JBJQND010000010">
    <property type="protein sequence ID" value="KAL3864355.1"/>
    <property type="molecule type" value="Genomic_DNA"/>
</dbReference>
<dbReference type="Gene3D" id="1.10.287.70">
    <property type="match status" value="1"/>
</dbReference>
<evidence type="ECO:0000256" key="3">
    <source>
        <dbReference type="ARBA" id="ARBA00022692"/>
    </source>
</evidence>
<dbReference type="PANTHER" id="PTHR11003:SF335">
    <property type="entry name" value="POTASSIUM CHANNEL DOMAIN-CONTAINING PROTEIN"/>
    <property type="match status" value="1"/>
</dbReference>
<dbReference type="AlphaFoldDB" id="A0ABD3VVF6"/>
<feature type="domain" description="Potassium channel" evidence="11">
    <location>
        <begin position="109"/>
        <end position="172"/>
    </location>
</feature>
<comment type="caution">
    <text evidence="12">The sequence shown here is derived from an EMBL/GenBank/DDBJ whole genome shotgun (WGS) entry which is preliminary data.</text>
</comment>
<keyword evidence="3 8" id="KW-0812">Transmembrane</keyword>
<dbReference type="PRINTS" id="PR01333">
    <property type="entry name" value="2POREKCHANEL"/>
</dbReference>
<feature type="transmembrane region" description="Helical" evidence="10">
    <location>
        <begin position="259"/>
        <end position="282"/>
    </location>
</feature>